<dbReference type="EMBL" id="AP024202">
    <property type="protein sequence ID" value="BCN92599.1"/>
    <property type="molecule type" value="Genomic_DNA"/>
</dbReference>
<reference evidence="3" key="1">
    <citation type="journal article" date="2022" name="Arch. Microbiol.">
        <title>Thiomicrorhabdus immobilis sp. nov., a mesophilic sulfur-oxidizing bacterium isolated from sediment of a brackish lake in northern Japan.</title>
        <authorList>
            <person name="Kojima H."/>
            <person name="Mochizuki J."/>
            <person name="Kanda M."/>
            <person name="Watanabe T."/>
            <person name="Fukui M."/>
        </authorList>
    </citation>
    <scope>NUCLEOTIDE SEQUENCE</scope>
    <source>
        <strain evidence="3">Am19</strain>
    </source>
</reference>
<feature type="compositionally biased region" description="Basic and acidic residues" evidence="1">
    <location>
        <begin position="112"/>
        <end position="121"/>
    </location>
</feature>
<keyword evidence="2" id="KW-0812">Transmembrane</keyword>
<feature type="transmembrane region" description="Helical" evidence="2">
    <location>
        <begin position="7"/>
        <end position="26"/>
    </location>
</feature>
<proteinExistence type="predicted"/>
<protein>
    <submittedName>
        <fullName evidence="3">Uncharacterized protein</fullName>
    </submittedName>
</protein>
<evidence type="ECO:0000313" key="4">
    <source>
        <dbReference type="Proteomes" id="UP001054820"/>
    </source>
</evidence>
<keyword evidence="2" id="KW-1133">Transmembrane helix</keyword>
<feature type="compositionally biased region" description="Basic and acidic residues" evidence="1">
    <location>
        <begin position="37"/>
        <end position="48"/>
    </location>
</feature>
<evidence type="ECO:0000313" key="3">
    <source>
        <dbReference type="EMBL" id="BCN92599.1"/>
    </source>
</evidence>
<sequence length="170" mass="18985">MKIWLRAFISISLIVIIWLTIIYVFLPAVKKATPPKNDSHNELNREAPQKTIVNPKQASTATQPEKPLNLEISPTLEESIENPKTDSEGPQLPAPSPLPPPSSEKSVLPEDLTSKKTKEDELLYNYQGTKDEQHKLMLGVKKGDVTVKTDIQAGDKEQTVQQIQIEINLP</sequence>
<evidence type="ECO:0000256" key="1">
    <source>
        <dbReference type="SAM" id="MobiDB-lite"/>
    </source>
</evidence>
<keyword evidence="4" id="KW-1185">Reference proteome</keyword>
<feature type="compositionally biased region" description="Pro residues" evidence="1">
    <location>
        <begin position="92"/>
        <end position="102"/>
    </location>
</feature>
<name>A0ABN6CY95_9GAMM</name>
<evidence type="ECO:0000256" key="2">
    <source>
        <dbReference type="SAM" id="Phobius"/>
    </source>
</evidence>
<gene>
    <name evidence="3" type="ORF">THMIRHAM_03840</name>
</gene>
<dbReference type="RefSeq" id="WP_237262290.1">
    <property type="nucleotide sequence ID" value="NZ_AP024202.1"/>
</dbReference>
<feature type="region of interest" description="Disordered" evidence="1">
    <location>
        <begin position="34"/>
        <end position="124"/>
    </location>
</feature>
<organism evidence="3 4">
    <name type="scientific">Thiomicrorhabdus immobilis</name>
    <dbReference type="NCBI Taxonomy" id="2791037"/>
    <lineage>
        <taxon>Bacteria</taxon>
        <taxon>Pseudomonadati</taxon>
        <taxon>Pseudomonadota</taxon>
        <taxon>Gammaproteobacteria</taxon>
        <taxon>Thiotrichales</taxon>
        <taxon>Piscirickettsiaceae</taxon>
        <taxon>Thiomicrorhabdus</taxon>
    </lineage>
</organism>
<keyword evidence="2" id="KW-0472">Membrane</keyword>
<feature type="compositionally biased region" description="Polar residues" evidence="1">
    <location>
        <begin position="51"/>
        <end position="63"/>
    </location>
</feature>
<accession>A0ABN6CY95</accession>
<dbReference type="Proteomes" id="UP001054820">
    <property type="component" value="Chromosome"/>
</dbReference>